<keyword evidence="2" id="KW-1185">Reference proteome</keyword>
<dbReference type="AlphaFoldDB" id="A0A9N7TUN2"/>
<proteinExistence type="predicted"/>
<dbReference type="Proteomes" id="UP001153269">
    <property type="component" value="Unassembled WGS sequence"/>
</dbReference>
<gene>
    <name evidence="1" type="ORF">PLEPLA_LOCUS5825</name>
</gene>
<reference evidence="1" key="1">
    <citation type="submission" date="2020-03" db="EMBL/GenBank/DDBJ databases">
        <authorList>
            <person name="Weist P."/>
        </authorList>
    </citation>
    <scope>NUCLEOTIDE SEQUENCE</scope>
</reference>
<protein>
    <submittedName>
        <fullName evidence="1">Uncharacterized protein</fullName>
    </submittedName>
</protein>
<sequence>MRPESQCQTIGYYCSFERPPLETGVCGDEAVWSKVALRAVSELLSVILTGRLLSPARPKTLSVSLDAKQSAKSRRREDLELRVHLSAHRGSAAGTEPLHTFHSYGFLILMAENEDGC</sequence>
<evidence type="ECO:0000313" key="2">
    <source>
        <dbReference type="Proteomes" id="UP001153269"/>
    </source>
</evidence>
<comment type="caution">
    <text evidence="1">The sequence shown here is derived from an EMBL/GenBank/DDBJ whole genome shotgun (WGS) entry which is preliminary data.</text>
</comment>
<evidence type="ECO:0000313" key="1">
    <source>
        <dbReference type="EMBL" id="CAB1418003.1"/>
    </source>
</evidence>
<accession>A0A9N7TUN2</accession>
<name>A0A9N7TUN2_PLEPL</name>
<organism evidence="1 2">
    <name type="scientific">Pleuronectes platessa</name>
    <name type="common">European plaice</name>
    <dbReference type="NCBI Taxonomy" id="8262"/>
    <lineage>
        <taxon>Eukaryota</taxon>
        <taxon>Metazoa</taxon>
        <taxon>Chordata</taxon>
        <taxon>Craniata</taxon>
        <taxon>Vertebrata</taxon>
        <taxon>Euteleostomi</taxon>
        <taxon>Actinopterygii</taxon>
        <taxon>Neopterygii</taxon>
        <taxon>Teleostei</taxon>
        <taxon>Neoteleostei</taxon>
        <taxon>Acanthomorphata</taxon>
        <taxon>Carangaria</taxon>
        <taxon>Pleuronectiformes</taxon>
        <taxon>Pleuronectoidei</taxon>
        <taxon>Pleuronectidae</taxon>
        <taxon>Pleuronectes</taxon>
    </lineage>
</organism>
<dbReference type="EMBL" id="CADEAL010000299">
    <property type="protein sequence ID" value="CAB1418003.1"/>
    <property type="molecule type" value="Genomic_DNA"/>
</dbReference>